<comment type="caution">
    <text evidence="2">The sequence shown here is derived from an EMBL/GenBank/DDBJ whole genome shotgun (WGS) entry which is preliminary data.</text>
</comment>
<dbReference type="EMBL" id="JAHYIQ010000006">
    <property type="protein sequence ID" value="KAK1131210.1"/>
    <property type="molecule type" value="Genomic_DNA"/>
</dbReference>
<feature type="compositionally biased region" description="Basic and acidic residues" evidence="1">
    <location>
        <begin position="9"/>
        <end position="18"/>
    </location>
</feature>
<feature type="region of interest" description="Disordered" evidence="1">
    <location>
        <begin position="1"/>
        <end position="41"/>
    </location>
</feature>
<name>A0AA40G4Z8_9HYME</name>
<dbReference type="AlphaFoldDB" id="A0AA40G4Z8"/>
<dbReference type="Proteomes" id="UP001177670">
    <property type="component" value="Unassembled WGS sequence"/>
</dbReference>
<evidence type="ECO:0000313" key="3">
    <source>
        <dbReference type="Proteomes" id="UP001177670"/>
    </source>
</evidence>
<evidence type="ECO:0000313" key="2">
    <source>
        <dbReference type="EMBL" id="KAK1131210.1"/>
    </source>
</evidence>
<protein>
    <submittedName>
        <fullName evidence="2">Uncharacterized protein</fullName>
    </submittedName>
</protein>
<accession>A0AA40G4Z8</accession>
<proteinExistence type="predicted"/>
<sequence>MTTTTSEQHFVETQRTGRDEEEEEAREGHGNREREGNTLQDCLRYGRGHLWRNETSASSA</sequence>
<keyword evidence="3" id="KW-1185">Reference proteome</keyword>
<feature type="compositionally biased region" description="Basic and acidic residues" evidence="1">
    <location>
        <begin position="26"/>
        <end position="36"/>
    </location>
</feature>
<organism evidence="2 3">
    <name type="scientific">Melipona bicolor</name>
    <dbReference type="NCBI Taxonomy" id="60889"/>
    <lineage>
        <taxon>Eukaryota</taxon>
        <taxon>Metazoa</taxon>
        <taxon>Ecdysozoa</taxon>
        <taxon>Arthropoda</taxon>
        <taxon>Hexapoda</taxon>
        <taxon>Insecta</taxon>
        <taxon>Pterygota</taxon>
        <taxon>Neoptera</taxon>
        <taxon>Endopterygota</taxon>
        <taxon>Hymenoptera</taxon>
        <taxon>Apocrita</taxon>
        <taxon>Aculeata</taxon>
        <taxon>Apoidea</taxon>
        <taxon>Anthophila</taxon>
        <taxon>Apidae</taxon>
        <taxon>Melipona</taxon>
    </lineage>
</organism>
<evidence type="ECO:0000256" key="1">
    <source>
        <dbReference type="SAM" id="MobiDB-lite"/>
    </source>
</evidence>
<gene>
    <name evidence="2" type="ORF">K0M31_017498</name>
</gene>
<reference evidence="2" key="1">
    <citation type="submission" date="2021-10" db="EMBL/GenBank/DDBJ databases">
        <title>Melipona bicolor Genome sequencing and assembly.</title>
        <authorList>
            <person name="Araujo N.S."/>
            <person name="Arias M.C."/>
        </authorList>
    </citation>
    <scope>NUCLEOTIDE SEQUENCE</scope>
    <source>
        <strain evidence="2">USP_2M_L1-L4_2017</strain>
        <tissue evidence="2">Whole body</tissue>
    </source>
</reference>